<dbReference type="Proteomes" id="UP000008631">
    <property type="component" value="Chromosome"/>
</dbReference>
<dbReference type="STRING" id="575540.Isop_1028"/>
<evidence type="ECO:0000256" key="14">
    <source>
        <dbReference type="PIRNR" id="PIRNR006337"/>
    </source>
</evidence>
<dbReference type="Gene3D" id="1.10.10.760">
    <property type="entry name" value="E-set domains of sugar-utilizing enzymes"/>
    <property type="match status" value="1"/>
</dbReference>
<evidence type="ECO:0000256" key="10">
    <source>
        <dbReference type="ARBA" id="ARBA00032057"/>
    </source>
</evidence>
<evidence type="ECO:0000256" key="11">
    <source>
        <dbReference type="ARBA" id="ARBA00033284"/>
    </source>
</evidence>
<protein>
    <recommendedName>
        <fullName evidence="5 13">Malto-oligosyltrehalose trehalohydrolase</fullName>
        <shortName evidence="14">MTHase</shortName>
        <ecNumber evidence="4 13">3.2.1.141</ecNumber>
    </recommendedName>
    <alternativeName>
        <fullName evidence="11 14">4-alpha-D-((1-&gt;4)-alpha-D-glucano)trehalose trehalohydrolase</fullName>
    </alternativeName>
    <alternativeName>
        <fullName evidence="10 14">Maltooligosyl trehalose trehalohydrolase</fullName>
    </alternativeName>
</protein>
<dbReference type="GO" id="GO:0033942">
    <property type="term" value="F:4-alpha-D-(1-&gt;4)-alpha-D-glucanotrehalose trehalohydrolase activity"/>
    <property type="evidence" value="ECO:0007669"/>
    <property type="project" value="UniProtKB-EC"/>
</dbReference>
<dbReference type="InterPro" id="IPR014756">
    <property type="entry name" value="Ig_E-set"/>
</dbReference>
<dbReference type="InterPro" id="IPR006047">
    <property type="entry name" value="GH13_cat_dom"/>
</dbReference>
<dbReference type="SMART" id="SM00642">
    <property type="entry name" value="Aamy"/>
    <property type="match status" value="1"/>
</dbReference>
<feature type="binding site" evidence="16">
    <location>
        <begin position="287"/>
        <end position="292"/>
    </location>
    <ligand>
        <name>substrate</name>
    </ligand>
</feature>
<reference evidence="20 21" key="1">
    <citation type="journal article" date="2011" name="Stand. Genomic Sci.">
        <title>Complete genome sequence of Isosphaera pallida type strain (IS1B).</title>
        <authorList>
            <consortium name="US DOE Joint Genome Institute (JGI-PGF)"/>
            <person name="Goker M."/>
            <person name="Cleland D."/>
            <person name="Saunders E."/>
            <person name="Lapidus A."/>
            <person name="Nolan M."/>
            <person name="Lucas S."/>
            <person name="Hammon N."/>
            <person name="Deshpande S."/>
            <person name="Cheng J.F."/>
            <person name="Tapia R."/>
            <person name="Han C."/>
            <person name="Goodwin L."/>
            <person name="Pitluck S."/>
            <person name="Liolios K."/>
            <person name="Pagani I."/>
            <person name="Ivanova N."/>
            <person name="Mavromatis K."/>
            <person name="Pati A."/>
            <person name="Chen A."/>
            <person name="Palaniappan K."/>
            <person name="Land M."/>
            <person name="Hauser L."/>
            <person name="Chang Y.J."/>
            <person name="Jeffries C.D."/>
            <person name="Detter J.C."/>
            <person name="Beck B."/>
            <person name="Woyke T."/>
            <person name="Bristow J."/>
            <person name="Eisen J.A."/>
            <person name="Markowitz V."/>
            <person name="Hugenholtz P."/>
            <person name="Kyrpides N.C."/>
            <person name="Klenk H.P."/>
        </authorList>
    </citation>
    <scope>NUCLEOTIDE SEQUENCE [LARGE SCALE GENOMIC DNA]</scope>
    <source>
        <strain evidence="21">ATCC 43644 / DSM 9630 / IS1B</strain>
    </source>
</reference>
<evidence type="ECO:0000256" key="15">
    <source>
        <dbReference type="PIRSR" id="PIRSR006337-1"/>
    </source>
</evidence>
<organism evidence="20 21">
    <name type="scientific">Isosphaera pallida (strain ATCC 43644 / DSM 9630 / IS1B)</name>
    <dbReference type="NCBI Taxonomy" id="575540"/>
    <lineage>
        <taxon>Bacteria</taxon>
        <taxon>Pseudomonadati</taxon>
        <taxon>Planctomycetota</taxon>
        <taxon>Planctomycetia</taxon>
        <taxon>Isosphaerales</taxon>
        <taxon>Isosphaeraceae</taxon>
        <taxon>Isosphaera</taxon>
    </lineage>
</organism>
<dbReference type="UniPathway" id="UPA00299"/>
<keyword evidence="6" id="KW-0963">Cytoplasm</keyword>
<keyword evidence="8" id="KW-0119">Carbohydrate metabolism</keyword>
<feature type="site" description="Transition state stabilizer" evidence="17">
    <location>
        <position position="421"/>
    </location>
</feature>
<dbReference type="PIRSF" id="PIRSF006337">
    <property type="entry name" value="Trehalose_TreZ"/>
    <property type="match status" value="1"/>
</dbReference>
<feature type="domain" description="Glycosyl hydrolase family 13 catalytic" evidence="19">
    <location>
        <begin position="116"/>
        <end position="493"/>
    </location>
</feature>
<dbReference type="InterPro" id="IPR017853">
    <property type="entry name" value="GH"/>
</dbReference>
<dbReference type="Gene3D" id="3.20.20.80">
    <property type="entry name" value="Glycosidases"/>
    <property type="match status" value="1"/>
</dbReference>
<dbReference type="InterPro" id="IPR044901">
    <property type="entry name" value="Trehalose_TreZ_E-set_sf"/>
</dbReference>
<dbReference type="GO" id="GO:0005992">
    <property type="term" value="P:trehalose biosynthetic process"/>
    <property type="evidence" value="ECO:0007669"/>
    <property type="project" value="UniProtKB-UniRule"/>
</dbReference>
<dbReference type="KEGG" id="ipa:Isop_1028"/>
<sequence length="666" mass="73980">MRDSSPGFPSRSRPRPPLTPCAPVLGPAPGAFWTPDRRCEFRVWAPRSQAVALKLIQPGRDDRLIDLQAVGLGWFALELEEVDPGDRYLFRLSPSGLERPDPASVHQPLGVHGPSEVIDRRFSWSEAEQRWRGIPLAHYVILELHVGTFTPEGTFDAAISQLDRLVDLGITAVELMPVAQFPGERNWGYDGVYPFAPQSSYGGVEGLKRFVQACHERGLAAILDVVYNHLGPEGNYLRDFGSYFTDRYHTPWGDAINFDGPDSDTVREYFYHNALMWQTEYRFDALRLDAVHAIADLSASPFLAELKAVTAARATELGRPFYLIAESDQNDSRLIRPASVSGMGLDAVWSDDFHHALHVALTGETSGYYADFTAPGACLQRIWSGGFAYDGEYSPYRKRRHGNPAHDLEPFRFVVCSQNHDQVGNRAFGERLSVLTDLEGQKLALAATLLSPFTPLLFMGEEYGEDNPFLYFVSHGDPDLVEQVRQGRRNEFARFSWSDDIPDPQAFETFERSRPDPSKGLQEPGATLVRFTREVLRLRRDHPALRGGNPFPDRVDLDETGKVLRVHRRGGGSNGSASAWLWFNLGDQPAALELPPLDSNPTMTPNWHFHLLLDSSAGTWNGPGPGFPARLDGTAGTTDQGLTGLRLPSRAVLVYGQDEALGSVSP</sequence>
<evidence type="ECO:0000259" key="19">
    <source>
        <dbReference type="SMART" id="SM00642"/>
    </source>
</evidence>
<comment type="catalytic activity">
    <reaction evidence="12 14">
        <text>hydrolysis of (1-&gt;4)-alpha-D-glucosidic linkage in 4-alpha-D-[(1-&gt;4)-alpha-D-glucanosyl]n trehalose to yield trehalose and (1-&gt;4)-alpha-D-glucan.</text>
        <dbReference type="EC" id="3.2.1.141"/>
    </reaction>
</comment>
<dbReference type="HOGENOM" id="CLU_020726_2_0_0"/>
<evidence type="ECO:0000256" key="9">
    <source>
        <dbReference type="ARBA" id="ARBA00023295"/>
    </source>
</evidence>
<feature type="binding site" evidence="16">
    <location>
        <begin position="420"/>
        <end position="425"/>
    </location>
    <ligand>
        <name>substrate</name>
    </ligand>
</feature>
<evidence type="ECO:0000256" key="5">
    <source>
        <dbReference type="ARBA" id="ARBA00015938"/>
    </source>
</evidence>
<evidence type="ECO:0000256" key="4">
    <source>
        <dbReference type="ARBA" id="ARBA00012268"/>
    </source>
</evidence>
<feature type="binding site" evidence="16">
    <location>
        <begin position="351"/>
        <end position="355"/>
    </location>
    <ligand>
        <name>substrate</name>
    </ligand>
</feature>
<evidence type="ECO:0000256" key="17">
    <source>
        <dbReference type="PIRSR" id="PIRSR006337-3"/>
    </source>
</evidence>
<accession>E8R430</accession>
<evidence type="ECO:0000256" key="6">
    <source>
        <dbReference type="ARBA" id="ARBA00022490"/>
    </source>
</evidence>
<dbReference type="InterPro" id="IPR004193">
    <property type="entry name" value="Glyco_hydro_13_N"/>
</dbReference>
<dbReference type="Pfam" id="PF02922">
    <property type="entry name" value="CBM_48"/>
    <property type="match status" value="1"/>
</dbReference>
<gene>
    <name evidence="20" type="ordered locus">Isop_1028</name>
</gene>
<dbReference type="Pfam" id="PF00128">
    <property type="entry name" value="Alpha-amylase"/>
    <property type="match status" value="1"/>
</dbReference>
<dbReference type="AlphaFoldDB" id="E8R430"/>
<evidence type="ECO:0000256" key="13">
    <source>
        <dbReference type="NCBIfam" id="TIGR02402"/>
    </source>
</evidence>
<evidence type="ECO:0000256" key="18">
    <source>
        <dbReference type="SAM" id="MobiDB-lite"/>
    </source>
</evidence>
<feature type="compositionally biased region" description="Low complexity" evidence="18">
    <location>
        <begin position="1"/>
        <end position="11"/>
    </location>
</feature>
<dbReference type="EMBL" id="CP002353">
    <property type="protein sequence ID" value="ADV61617.1"/>
    <property type="molecule type" value="Genomic_DNA"/>
</dbReference>
<dbReference type="CDD" id="cd02853">
    <property type="entry name" value="E_set_MTHase_like_N"/>
    <property type="match status" value="1"/>
</dbReference>
<comment type="similarity">
    <text evidence="3 14">Belongs to the glycosyl hydrolase 13 family.</text>
</comment>
<evidence type="ECO:0000313" key="21">
    <source>
        <dbReference type="Proteomes" id="UP000008631"/>
    </source>
</evidence>
<dbReference type="CDD" id="cd11325">
    <property type="entry name" value="AmyAc_GTHase"/>
    <property type="match status" value="1"/>
</dbReference>
<evidence type="ECO:0000256" key="16">
    <source>
        <dbReference type="PIRSR" id="PIRSR006337-2"/>
    </source>
</evidence>
<feature type="active site" description="Nucleophile" evidence="15">
    <location>
        <position position="289"/>
    </location>
</feature>
<dbReference type="eggNOG" id="COG0296">
    <property type="taxonomic scope" value="Bacteria"/>
</dbReference>
<keyword evidence="9 14" id="KW-0326">Glycosidase</keyword>
<dbReference type="RefSeq" id="WP_013563906.1">
    <property type="nucleotide sequence ID" value="NC_014962.1"/>
</dbReference>
<feature type="active site" description="Proton donor" evidence="15">
    <location>
        <position position="326"/>
    </location>
</feature>
<name>E8R430_ISOPI</name>
<keyword evidence="21" id="KW-1185">Reference proteome</keyword>
<dbReference type="EC" id="3.2.1.141" evidence="4 13"/>
<evidence type="ECO:0000256" key="12">
    <source>
        <dbReference type="ARBA" id="ARBA00034013"/>
    </source>
</evidence>
<dbReference type="SUPFAM" id="SSF51445">
    <property type="entry name" value="(Trans)glycosidases"/>
    <property type="match status" value="1"/>
</dbReference>
<dbReference type="Gene3D" id="2.60.40.10">
    <property type="entry name" value="Immunoglobulins"/>
    <property type="match status" value="1"/>
</dbReference>
<dbReference type="InterPro" id="IPR013783">
    <property type="entry name" value="Ig-like_fold"/>
</dbReference>
<evidence type="ECO:0000256" key="8">
    <source>
        <dbReference type="ARBA" id="ARBA00023277"/>
    </source>
</evidence>
<evidence type="ECO:0000313" key="20">
    <source>
        <dbReference type="EMBL" id="ADV61617.1"/>
    </source>
</evidence>
<evidence type="ECO:0000256" key="3">
    <source>
        <dbReference type="ARBA" id="ARBA00008061"/>
    </source>
</evidence>
<keyword evidence="7 14" id="KW-0378">Hydrolase</keyword>
<evidence type="ECO:0000256" key="1">
    <source>
        <dbReference type="ARBA" id="ARBA00004496"/>
    </source>
</evidence>
<comment type="pathway">
    <text evidence="2 14">Glycan biosynthesis; trehalose biosynthesis.</text>
</comment>
<dbReference type="PANTHER" id="PTHR43651:SF11">
    <property type="entry name" value="MALTO-OLIGOSYLTREHALOSE TREHALOHYDROLASE"/>
    <property type="match status" value="1"/>
</dbReference>
<proteinExistence type="inferred from homology"/>
<evidence type="ECO:0000256" key="2">
    <source>
        <dbReference type="ARBA" id="ARBA00005199"/>
    </source>
</evidence>
<comment type="subcellular location">
    <subcellularLocation>
        <location evidence="1 15">Cytoplasm</location>
    </subcellularLocation>
</comment>
<dbReference type="PANTHER" id="PTHR43651">
    <property type="entry name" value="1,4-ALPHA-GLUCAN-BRANCHING ENZYME"/>
    <property type="match status" value="1"/>
</dbReference>
<feature type="region of interest" description="Disordered" evidence="18">
    <location>
        <begin position="1"/>
        <end position="26"/>
    </location>
</feature>
<dbReference type="InterPro" id="IPR012768">
    <property type="entry name" value="Trehalose_TreZ"/>
</dbReference>
<dbReference type="InParanoid" id="E8R430"/>
<evidence type="ECO:0000256" key="7">
    <source>
        <dbReference type="ARBA" id="ARBA00022801"/>
    </source>
</evidence>
<dbReference type="OrthoDB" id="226102at2"/>
<dbReference type="NCBIfam" id="TIGR02402">
    <property type="entry name" value="trehalose_TreZ"/>
    <property type="match status" value="1"/>
</dbReference>
<dbReference type="SUPFAM" id="SSF81296">
    <property type="entry name" value="E set domains"/>
    <property type="match status" value="1"/>
</dbReference>
<dbReference type="GO" id="GO:0005737">
    <property type="term" value="C:cytoplasm"/>
    <property type="evidence" value="ECO:0007669"/>
    <property type="project" value="UniProtKB-SubCell"/>
</dbReference>